<evidence type="ECO:0000256" key="1">
    <source>
        <dbReference type="ARBA" id="ARBA00010634"/>
    </source>
</evidence>
<dbReference type="PANTHER" id="PTHR30035:SF3">
    <property type="entry name" value="INTERMEMBRANE PHOSPHOLIPID TRANSPORT SYSTEM LIPOPROTEIN MLAA"/>
    <property type="match status" value="1"/>
</dbReference>
<dbReference type="GO" id="GO:0120010">
    <property type="term" value="P:intermembrane phospholipid transfer"/>
    <property type="evidence" value="ECO:0007669"/>
    <property type="project" value="TreeGrafter"/>
</dbReference>
<dbReference type="Proteomes" id="UP000316030">
    <property type="component" value="Unassembled WGS sequence"/>
</dbReference>
<dbReference type="GO" id="GO:0016020">
    <property type="term" value="C:membrane"/>
    <property type="evidence" value="ECO:0007669"/>
    <property type="project" value="InterPro"/>
</dbReference>
<protein>
    <submittedName>
        <fullName evidence="3">Phospholipid-binding lipoprotein MlaA</fullName>
    </submittedName>
</protein>
<dbReference type="PRINTS" id="PR01805">
    <property type="entry name" value="VACJLIPOPROT"/>
</dbReference>
<dbReference type="AlphaFoldDB" id="A0A521D540"/>
<organism evidence="3 4">
    <name type="scientific">Thalassovita litoralis</name>
    <dbReference type="NCBI Taxonomy" id="1010611"/>
    <lineage>
        <taxon>Bacteria</taxon>
        <taxon>Pseudomonadati</taxon>
        <taxon>Pseudomonadota</taxon>
        <taxon>Alphaproteobacteria</taxon>
        <taxon>Rhodobacterales</taxon>
        <taxon>Roseobacteraceae</taxon>
        <taxon>Thalassovita</taxon>
    </lineage>
</organism>
<gene>
    <name evidence="3" type="ORF">SAMN06265173_1091</name>
</gene>
<proteinExistence type="inferred from homology"/>
<name>A0A521D540_9RHOB</name>
<comment type="similarity">
    <text evidence="1">Belongs to the MlaA family.</text>
</comment>
<keyword evidence="3" id="KW-0449">Lipoprotein</keyword>
<dbReference type="Pfam" id="PF04333">
    <property type="entry name" value="MlaA"/>
    <property type="match status" value="1"/>
</dbReference>
<dbReference type="EMBL" id="FXTO01000009">
    <property type="protein sequence ID" value="SMO66785.1"/>
    <property type="molecule type" value="Genomic_DNA"/>
</dbReference>
<sequence length="244" mass="26245">MAVFLTGTVLAVAGCTVPGPNHPAGEIFDPYEDGNRKTHEMNRALDRALVRPAAKGYVAVVPEGIAISVGHFAENLGEPSSAVNHLMQEDGAGVARNLTRFVINVTLGFGGLFDAASDFGIYPDDSDFGETLHVWGAPEGAYVELPVLGPSNERDATGKVVDLFTNPLSYVLPSRERNIGKVAEVAAKVGDRGRYADIVDSILYESADSYAQGRLLYTQNRRHELGMNTEESYIAPEDVNTEGF</sequence>
<evidence type="ECO:0000313" key="3">
    <source>
        <dbReference type="EMBL" id="SMO66785.1"/>
    </source>
</evidence>
<dbReference type="InterPro" id="IPR007428">
    <property type="entry name" value="MlaA"/>
</dbReference>
<dbReference type="PANTHER" id="PTHR30035">
    <property type="entry name" value="LIPOPROTEIN VACJ-RELATED"/>
    <property type="match status" value="1"/>
</dbReference>
<keyword evidence="4" id="KW-1185">Reference proteome</keyword>
<evidence type="ECO:0000313" key="4">
    <source>
        <dbReference type="Proteomes" id="UP000316030"/>
    </source>
</evidence>
<reference evidence="3 4" key="1">
    <citation type="submission" date="2017-05" db="EMBL/GenBank/DDBJ databases">
        <authorList>
            <person name="Varghese N."/>
            <person name="Submissions S."/>
        </authorList>
    </citation>
    <scope>NUCLEOTIDE SEQUENCE [LARGE SCALE GENOMIC DNA]</scope>
    <source>
        <strain evidence="3 4">DSM 29506</strain>
    </source>
</reference>
<accession>A0A521D540</accession>
<keyword evidence="2" id="KW-0732">Signal</keyword>
<dbReference type="OrthoDB" id="9785326at2"/>
<evidence type="ECO:0000256" key="2">
    <source>
        <dbReference type="ARBA" id="ARBA00022729"/>
    </source>
</evidence>